<organism evidence="2">
    <name type="scientific">Brugia timori</name>
    <dbReference type="NCBI Taxonomy" id="42155"/>
    <lineage>
        <taxon>Eukaryota</taxon>
        <taxon>Metazoa</taxon>
        <taxon>Ecdysozoa</taxon>
        <taxon>Nematoda</taxon>
        <taxon>Chromadorea</taxon>
        <taxon>Rhabditida</taxon>
        <taxon>Spirurina</taxon>
        <taxon>Spiruromorpha</taxon>
        <taxon>Filarioidea</taxon>
        <taxon>Onchocercidae</taxon>
        <taxon>Brugia</taxon>
    </lineage>
</organism>
<name>A0A0R3Q4R6_9BILA</name>
<feature type="region of interest" description="Disordered" evidence="1">
    <location>
        <begin position="33"/>
        <end position="77"/>
    </location>
</feature>
<sequence>LQGIIGKGRSADEDNSYTIIQVGPSVQRKSAINTASDIRDNNKEQKIDELKQSGKVRPMTRRQKHKAEKIKKKYGDQDEEERQLRLMLLASKPKDTRDLESLSHLLHRENSFFLFSKSVT</sequence>
<proteinExistence type="predicted"/>
<evidence type="ECO:0000256" key="1">
    <source>
        <dbReference type="SAM" id="MobiDB-lite"/>
    </source>
</evidence>
<dbReference type="AlphaFoldDB" id="A0A0R3Q4R6"/>
<dbReference type="WBParaSite" id="BTMF_0000130601-mRNA-1">
    <property type="protein sequence ID" value="BTMF_0000130601-mRNA-1"/>
    <property type="gene ID" value="BTMF_0000130601"/>
</dbReference>
<accession>A0A0R3Q4R6</accession>
<feature type="compositionally biased region" description="Basic residues" evidence="1">
    <location>
        <begin position="58"/>
        <end position="72"/>
    </location>
</feature>
<feature type="compositionally biased region" description="Basic and acidic residues" evidence="1">
    <location>
        <begin position="37"/>
        <end position="52"/>
    </location>
</feature>
<protein>
    <submittedName>
        <fullName evidence="2">Protein SDA1</fullName>
    </submittedName>
</protein>
<evidence type="ECO:0000313" key="2">
    <source>
        <dbReference type="WBParaSite" id="BTMF_0000130601-mRNA-1"/>
    </source>
</evidence>
<reference evidence="2" key="1">
    <citation type="submission" date="2017-02" db="UniProtKB">
        <authorList>
            <consortium name="WormBaseParasite"/>
        </authorList>
    </citation>
    <scope>IDENTIFICATION</scope>
</reference>
<dbReference type="STRING" id="42155.A0A0R3Q4R6"/>